<dbReference type="InterPro" id="IPR008920">
    <property type="entry name" value="TF_FadR/GntR_C"/>
</dbReference>
<dbReference type="PANTHER" id="PTHR43537:SF51">
    <property type="entry name" value="HTH-TYPE TRANSCRIPTIONAL REGULATOR LGOR-RELATED"/>
    <property type="match status" value="1"/>
</dbReference>
<evidence type="ECO:0000259" key="4">
    <source>
        <dbReference type="PROSITE" id="PS50949"/>
    </source>
</evidence>
<reference evidence="5 6" key="1">
    <citation type="submission" date="2023-10" db="EMBL/GenBank/DDBJ databases">
        <title>Eight complete genome sequences of bacteria isolated from laboratory stock of Giant Kelp gametophytes.</title>
        <authorList>
            <person name="Tolentino B."/>
            <person name="Nuzhdin S."/>
        </authorList>
    </citation>
    <scope>NUCLEOTIDE SEQUENCE [LARGE SCALE GENOMIC DNA]</scope>
    <source>
        <strain evidence="5 6">LC.270.F.C4</strain>
        <plasmid evidence="5 6">unnamed5</plasmid>
    </source>
</reference>
<keyword evidence="1" id="KW-0805">Transcription regulation</keyword>
<dbReference type="InterPro" id="IPR036388">
    <property type="entry name" value="WH-like_DNA-bd_sf"/>
</dbReference>
<dbReference type="Gene3D" id="1.20.120.530">
    <property type="entry name" value="GntR ligand-binding domain-like"/>
    <property type="match status" value="1"/>
</dbReference>
<evidence type="ECO:0000256" key="3">
    <source>
        <dbReference type="ARBA" id="ARBA00023163"/>
    </source>
</evidence>
<evidence type="ECO:0000313" key="6">
    <source>
        <dbReference type="Proteomes" id="UP001302666"/>
    </source>
</evidence>
<geneLocation type="plasmid" evidence="5 6">
    <name>unnamed5</name>
</geneLocation>
<dbReference type="SUPFAM" id="SSF48008">
    <property type="entry name" value="GntR ligand-binding domain-like"/>
    <property type="match status" value="1"/>
</dbReference>
<sequence>MRVARVQQVLLDLRGLLGRGGIGAGERLPSERELSRQLGCSRQTLRAALDVMEHAGEIWRHVGQGTFYGPRPLGHPIRENILVHGASPDQLMQARLTLEPSVAAEAARIASPQAVAYLLQLVRKGRAATTRGACEQLDAAFHRGLAEVTGNPILLGLLDYLAGVRRHTAWQREWEATYRRLGVAEFTDHHSAQHQAVVTCISAGDAAGAAHAMRRHLDTVADAMRATGAQS</sequence>
<feature type="domain" description="HTH gntR-type" evidence="4">
    <location>
        <begin position="3"/>
        <end position="71"/>
    </location>
</feature>
<dbReference type="EMBL" id="CP136702">
    <property type="protein sequence ID" value="WOI31344.1"/>
    <property type="molecule type" value="Genomic_DNA"/>
</dbReference>
<dbReference type="Pfam" id="PF07729">
    <property type="entry name" value="FCD"/>
    <property type="match status" value="1"/>
</dbReference>
<dbReference type="InterPro" id="IPR011711">
    <property type="entry name" value="GntR_C"/>
</dbReference>
<organism evidence="5 6">
    <name type="scientific">Tritonibacter scottomollicae</name>
    <name type="common">Epibacterium scottomollicae</name>
    <dbReference type="NCBI Taxonomy" id="483013"/>
    <lineage>
        <taxon>Bacteria</taxon>
        <taxon>Pseudomonadati</taxon>
        <taxon>Pseudomonadota</taxon>
        <taxon>Alphaproteobacteria</taxon>
        <taxon>Rhodobacterales</taxon>
        <taxon>Paracoccaceae</taxon>
        <taxon>Tritonibacter</taxon>
    </lineage>
</organism>
<keyword evidence="6" id="KW-1185">Reference proteome</keyword>
<dbReference type="PANTHER" id="PTHR43537">
    <property type="entry name" value="TRANSCRIPTIONAL REGULATOR, GNTR FAMILY"/>
    <property type="match status" value="1"/>
</dbReference>
<gene>
    <name evidence="5" type="ORF">R1T40_00450</name>
</gene>
<accession>A0ABZ0HBK1</accession>
<evidence type="ECO:0000256" key="1">
    <source>
        <dbReference type="ARBA" id="ARBA00023015"/>
    </source>
</evidence>
<dbReference type="InterPro" id="IPR036390">
    <property type="entry name" value="WH_DNA-bd_sf"/>
</dbReference>
<evidence type="ECO:0000313" key="5">
    <source>
        <dbReference type="EMBL" id="WOI31344.1"/>
    </source>
</evidence>
<dbReference type="Proteomes" id="UP001302666">
    <property type="component" value="Plasmid unnamed5"/>
</dbReference>
<dbReference type="SMART" id="SM00345">
    <property type="entry name" value="HTH_GNTR"/>
    <property type="match status" value="1"/>
</dbReference>
<dbReference type="InterPro" id="IPR000524">
    <property type="entry name" value="Tscrpt_reg_HTH_GntR"/>
</dbReference>
<protein>
    <submittedName>
        <fullName evidence="5">FCD domain-containing protein</fullName>
    </submittedName>
</protein>
<dbReference type="SMART" id="SM00895">
    <property type="entry name" value="FCD"/>
    <property type="match status" value="1"/>
</dbReference>
<dbReference type="Gene3D" id="1.10.10.10">
    <property type="entry name" value="Winged helix-like DNA-binding domain superfamily/Winged helix DNA-binding domain"/>
    <property type="match status" value="1"/>
</dbReference>
<keyword evidence="2" id="KW-0238">DNA-binding</keyword>
<dbReference type="Pfam" id="PF00392">
    <property type="entry name" value="GntR"/>
    <property type="match status" value="1"/>
</dbReference>
<dbReference type="PRINTS" id="PR00035">
    <property type="entry name" value="HTHGNTR"/>
</dbReference>
<evidence type="ECO:0000256" key="2">
    <source>
        <dbReference type="ARBA" id="ARBA00023125"/>
    </source>
</evidence>
<dbReference type="PROSITE" id="PS50949">
    <property type="entry name" value="HTH_GNTR"/>
    <property type="match status" value="1"/>
</dbReference>
<keyword evidence="5" id="KW-0614">Plasmid</keyword>
<proteinExistence type="predicted"/>
<dbReference type="SUPFAM" id="SSF46785">
    <property type="entry name" value="Winged helix' DNA-binding domain"/>
    <property type="match status" value="1"/>
</dbReference>
<name>A0ABZ0HBK1_TRISK</name>
<keyword evidence="3" id="KW-0804">Transcription</keyword>